<evidence type="ECO:0000313" key="3">
    <source>
        <dbReference type="Proteomes" id="UP001604277"/>
    </source>
</evidence>
<dbReference type="InterPro" id="IPR001353">
    <property type="entry name" value="Proteasome_sua/b"/>
</dbReference>
<dbReference type="PROSITE" id="PS50222">
    <property type="entry name" value="EF_HAND_2"/>
    <property type="match status" value="1"/>
</dbReference>
<dbReference type="InterPro" id="IPR029055">
    <property type="entry name" value="Ntn_hydrolases_N"/>
</dbReference>
<name>A0ABD1S5E6_9LAMI</name>
<protein>
    <submittedName>
        <fullName evidence="2">Phospholipase D</fullName>
    </submittedName>
</protein>
<evidence type="ECO:0000259" key="1">
    <source>
        <dbReference type="PROSITE" id="PS50222"/>
    </source>
</evidence>
<accession>A0ABD1S5E6</accession>
<organism evidence="2 3">
    <name type="scientific">Forsythia ovata</name>
    <dbReference type="NCBI Taxonomy" id="205694"/>
    <lineage>
        <taxon>Eukaryota</taxon>
        <taxon>Viridiplantae</taxon>
        <taxon>Streptophyta</taxon>
        <taxon>Embryophyta</taxon>
        <taxon>Tracheophyta</taxon>
        <taxon>Spermatophyta</taxon>
        <taxon>Magnoliopsida</taxon>
        <taxon>eudicotyledons</taxon>
        <taxon>Gunneridae</taxon>
        <taxon>Pentapetalae</taxon>
        <taxon>asterids</taxon>
        <taxon>lamiids</taxon>
        <taxon>Lamiales</taxon>
        <taxon>Oleaceae</taxon>
        <taxon>Forsythieae</taxon>
        <taxon>Forsythia</taxon>
    </lineage>
</organism>
<evidence type="ECO:0000313" key="2">
    <source>
        <dbReference type="EMBL" id="KAL2495981.1"/>
    </source>
</evidence>
<comment type="caution">
    <text evidence="2">The sequence shown here is derived from an EMBL/GenBank/DDBJ whole genome shotgun (WGS) entry which is preliminary data.</text>
</comment>
<dbReference type="Pfam" id="PF00227">
    <property type="entry name" value="Proteasome"/>
    <property type="match status" value="1"/>
</dbReference>
<dbReference type="GO" id="GO:0000502">
    <property type="term" value="C:proteasome complex"/>
    <property type="evidence" value="ECO:0007669"/>
    <property type="project" value="UniProtKB-ARBA"/>
</dbReference>
<dbReference type="SUPFAM" id="SSF56235">
    <property type="entry name" value="N-terminal nucleophile aminohydrolases (Ntn hydrolases)"/>
    <property type="match status" value="1"/>
</dbReference>
<dbReference type="InterPro" id="IPR011992">
    <property type="entry name" value="EF-hand-dom_pair"/>
</dbReference>
<sequence>MWHQTNRFSLESSYRPFGSGVILGGYDRDGPQLYMVEPSGVSYVLVLLPDSLKKADDQISELKEAFSLFDKDGDGSILEGVMGIGDEETKRFLKHSSVQVLRCPRSAGKGSWAKKKAFRDELHLLQKIRHPRCCNTK</sequence>
<dbReference type="EMBL" id="JBFOLJ010000011">
    <property type="protein sequence ID" value="KAL2495981.1"/>
    <property type="molecule type" value="Genomic_DNA"/>
</dbReference>
<dbReference type="Gene3D" id="1.10.238.10">
    <property type="entry name" value="EF-hand"/>
    <property type="match status" value="1"/>
</dbReference>
<dbReference type="AlphaFoldDB" id="A0ABD1S5E6"/>
<proteinExistence type="predicted"/>
<dbReference type="InterPro" id="IPR002048">
    <property type="entry name" value="EF_hand_dom"/>
</dbReference>
<dbReference type="Gene3D" id="3.60.20.10">
    <property type="entry name" value="Glutamine Phosphoribosylpyrophosphate, subunit 1, domain 1"/>
    <property type="match status" value="1"/>
</dbReference>
<dbReference type="SUPFAM" id="SSF47473">
    <property type="entry name" value="EF-hand"/>
    <property type="match status" value="1"/>
</dbReference>
<feature type="domain" description="EF-hand" evidence="1">
    <location>
        <begin position="57"/>
        <end position="92"/>
    </location>
</feature>
<reference evidence="3" key="1">
    <citation type="submission" date="2024-07" db="EMBL/GenBank/DDBJ databases">
        <title>Two chromosome-level genome assemblies of Korean endemic species Abeliophyllum distichum and Forsythia ovata (Oleaceae).</title>
        <authorList>
            <person name="Jang H."/>
        </authorList>
    </citation>
    <scope>NUCLEOTIDE SEQUENCE [LARGE SCALE GENOMIC DNA]</scope>
</reference>
<gene>
    <name evidence="2" type="ORF">Fot_39738</name>
</gene>
<dbReference type="Proteomes" id="UP001604277">
    <property type="component" value="Unassembled WGS sequence"/>
</dbReference>
<keyword evidence="3" id="KW-1185">Reference proteome</keyword>